<dbReference type="STRING" id="6336.A0A0V0RLA7"/>
<evidence type="ECO:0000313" key="2">
    <source>
        <dbReference type="Proteomes" id="UP000054630"/>
    </source>
</evidence>
<keyword evidence="2" id="KW-1185">Reference proteome</keyword>
<proteinExistence type="predicted"/>
<evidence type="ECO:0000313" key="1">
    <source>
        <dbReference type="EMBL" id="KRX15216.1"/>
    </source>
</evidence>
<dbReference type="Proteomes" id="UP000054630">
    <property type="component" value="Unassembled WGS sequence"/>
</dbReference>
<reference evidence="1 2" key="1">
    <citation type="submission" date="2015-01" db="EMBL/GenBank/DDBJ databases">
        <title>Evolution of Trichinella species and genotypes.</title>
        <authorList>
            <person name="Korhonen P.K."/>
            <person name="Edoardo P."/>
            <person name="Giuseppe L.R."/>
            <person name="Gasser R.B."/>
        </authorList>
    </citation>
    <scope>NUCLEOTIDE SEQUENCE [LARGE SCALE GENOMIC DNA]</scope>
    <source>
        <strain evidence="1">ISS37</strain>
    </source>
</reference>
<dbReference type="AlphaFoldDB" id="A0A0V0RLA7"/>
<comment type="caution">
    <text evidence="1">The sequence shown here is derived from an EMBL/GenBank/DDBJ whole genome shotgun (WGS) entry which is preliminary data.</text>
</comment>
<dbReference type="OrthoDB" id="10550272at2759"/>
<dbReference type="EMBL" id="JYDL01000137">
    <property type="protein sequence ID" value="KRX15216.1"/>
    <property type="molecule type" value="Genomic_DNA"/>
</dbReference>
<gene>
    <name evidence="1" type="ORF">T07_14908</name>
</gene>
<protein>
    <submittedName>
        <fullName evidence="1">Uncharacterized protein</fullName>
    </submittedName>
</protein>
<sequence length="79" mass="9318">MNNNIGRCWLVKIRCVKTDDDDEEDARSTADSFQRLYAQFYRHDYFAGVNLSARCLSRYERNNSSGGLITWYVKWLSNI</sequence>
<organism evidence="1 2">
    <name type="scientific">Trichinella nelsoni</name>
    <dbReference type="NCBI Taxonomy" id="6336"/>
    <lineage>
        <taxon>Eukaryota</taxon>
        <taxon>Metazoa</taxon>
        <taxon>Ecdysozoa</taxon>
        <taxon>Nematoda</taxon>
        <taxon>Enoplea</taxon>
        <taxon>Dorylaimia</taxon>
        <taxon>Trichinellida</taxon>
        <taxon>Trichinellidae</taxon>
        <taxon>Trichinella</taxon>
    </lineage>
</organism>
<accession>A0A0V0RLA7</accession>
<name>A0A0V0RLA7_9BILA</name>